<reference evidence="4 5" key="1">
    <citation type="submission" date="2018-06" db="EMBL/GenBank/DDBJ databases">
        <title>Chryseolinea flavus sp. nov., a member of the phylum Bacteroidetes isolated from soil.</title>
        <authorList>
            <person name="Li Y."/>
            <person name="Wang J."/>
        </authorList>
    </citation>
    <scope>NUCLEOTIDE SEQUENCE [LARGE SCALE GENOMIC DNA]</scope>
    <source>
        <strain evidence="4 5">SDU1-6</strain>
    </source>
</reference>
<evidence type="ECO:0000256" key="1">
    <source>
        <dbReference type="ARBA" id="ARBA00022679"/>
    </source>
</evidence>
<sequence>MDYEIRDCKREDLPSLLSLCESHAMHEQSTFDPRNKIAGLEQAIFSPSPKLYCWIVERHATRVGYCTYTFDFSTWDAQQFLYLDCLFLEPAYRGLGIGQEIIRRLIKEAQANECVNIQWQTPTFNVDAIKFYNRIGATGQQKERFTYTIQSS</sequence>
<dbReference type="OrthoDB" id="9805924at2"/>
<dbReference type="SUPFAM" id="SSF55729">
    <property type="entry name" value="Acyl-CoA N-acyltransferases (Nat)"/>
    <property type="match status" value="1"/>
</dbReference>
<dbReference type="PANTHER" id="PTHR10545">
    <property type="entry name" value="DIAMINE N-ACETYLTRANSFERASE"/>
    <property type="match status" value="1"/>
</dbReference>
<accession>A0A364Y4M7</accession>
<evidence type="ECO:0000313" key="5">
    <source>
        <dbReference type="Proteomes" id="UP000251889"/>
    </source>
</evidence>
<evidence type="ECO:0000256" key="2">
    <source>
        <dbReference type="ARBA" id="ARBA00023315"/>
    </source>
</evidence>
<protein>
    <submittedName>
        <fullName evidence="4">GNAT family N-acetyltransferase</fullName>
    </submittedName>
</protein>
<proteinExistence type="predicted"/>
<dbReference type="PROSITE" id="PS51186">
    <property type="entry name" value="GNAT"/>
    <property type="match status" value="1"/>
</dbReference>
<comment type="caution">
    <text evidence="4">The sequence shown here is derived from an EMBL/GenBank/DDBJ whole genome shotgun (WGS) entry which is preliminary data.</text>
</comment>
<dbReference type="InterPro" id="IPR000182">
    <property type="entry name" value="GNAT_dom"/>
</dbReference>
<dbReference type="GO" id="GO:0008080">
    <property type="term" value="F:N-acetyltransferase activity"/>
    <property type="evidence" value="ECO:0007669"/>
    <property type="project" value="UniProtKB-ARBA"/>
</dbReference>
<dbReference type="Gene3D" id="3.40.630.30">
    <property type="match status" value="1"/>
</dbReference>
<dbReference type="EMBL" id="QMFY01000005">
    <property type="protein sequence ID" value="RAW01118.1"/>
    <property type="molecule type" value="Genomic_DNA"/>
</dbReference>
<keyword evidence="5" id="KW-1185">Reference proteome</keyword>
<evidence type="ECO:0000259" key="3">
    <source>
        <dbReference type="PROSITE" id="PS51186"/>
    </source>
</evidence>
<gene>
    <name evidence="4" type="ORF">DQQ10_11465</name>
</gene>
<keyword evidence="2" id="KW-0012">Acyltransferase</keyword>
<organism evidence="4 5">
    <name type="scientific">Pseudochryseolinea flava</name>
    <dbReference type="NCBI Taxonomy" id="2059302"/>
    <lineage>
        <taxon>Bacteria</taxon>
        <taxon>Pseudomonadati</taxon>
        <taxon>Bacteroidota</taxon>
        <taxon>Cytophagia</taxon>
        <taxon>Cytophagales</taxon>
        <taxon>Fulvivirgaceae</taxon>
        <taxon>Pseudochryseolinea</taxon>
    </lineage>
</organism>
<dbReference type="InterPro" id="IPR051016">
    <property type="entry name" value="Diverse_Substrate_AcTransf"/>
</dbReference>
<dbReference type="AlphaFoldDB" id="A0A364Y4M7"/>
<dbReference type="Pfam" id="PF00583">
    <property type="entry name" value="Acetyltransf_1"/>
    <property type="match status" value="1"/>
</dbReference>
<dbReference type="Proteomes" id="UP000251889">
    <property type="component" value="Unassembled WGS sequence"/>
</dbReference>
<name>A0A364Y4M7_9BACT</name>
<evidence type="ECO:0000313" key="4">
    <source>
        <dbReference type="EMBL" id="RAW01118.1"/>
    </source>
</evidence>
<dbReference type="InterPro" id="IPR016181">
    <property type="entry name" value="Acyl_CoA_acyltransferase"/>
</dbReference>
<keyword evidence="1 4" id="KW-0808">Transferase</keyword>
<dbReference type="PANTHER" id="PTHR10545:SF29">
    <property type="entry name" value="GH14572P-RELATED"/>
    <property type="match status" value="1"/>
</dbReference>
<dbReference type="CDD" id="cd04301">
    <property type="entry name" value="NAT_SF"/>
    <property type="match status" value="1"/>
</dbReference>
<feature type="domain" description="N-acetyltransferase" evidence="3">
    <location>
        <begin position="3"/>
        <end position="152"/>
    </location>
</feature>